<dbReference type="InterPro" id="IPR037804">
    <property type="entry name" value="SGF73"/>
</dbReference>
<sequence>MPSVNTQIKGIRSDIQLEDLGSSKNGWKDLVSIVKNNLSSIGNNSDLDSRDIRSKYLSRPLEVRPSVSKDDLRYRNCTACRRPVLVSAIVDHLENHCVDNMPIKKNETQDELSSPAKSKGNKRSASIDLEIFDSPSKKQDSSTPSGSTRKQRKIKQRNPTEPHLVDFDKQCGVPLPEGGVCGRSLTCKSHSMGAKRAVEGRSQPFDILLADYQKRNQLKSSASKTRIQKAQQTQQEPQVKQKGKEKASGRANNNEAPNESLPMLSPEEETTLVLNGVSRSYPLPLETTVLTSTRSRTKYIRMREMFGSAFSIKPGFKSPGVGAFRSRVGLIDIDRTSDYTFRIRTPQPVNPTPQNLTSEQLQALQAQRLKQQQQQQQQQQQRQRQSSATGSLSQMQMPQSGPAGKPPGQPMMTQGITPRDIQTQQLIMQQQQQKLIQKKRMEDASAQLDTASKLMQQNIGSPVKAQSRSNSNQPGVQFGVNGYGGRVN</sequence>
<dbReference type="OrthoDB" id="21678at2759"/>
<evidence type="ECO:0000313" key="3">
    <source>
        <dbReference type="EMBL" id="CDO92127.1"/>
    </source>
</evidence>
<dbReference type="Pfam" id="PF08313">
    <property type="entry name" value="SCA7"/>
    <property type="match status" value="1"/>
</dbReference>
<dbReference type="Pfam" id="PF18508">
    <property type="entry name" value="zf_C2H2_13"/>
    <property type="match status" value="1"/>
</dbReference>
<feature type="region of interest" description="Disordered" evidence="1">
    <location>
        <begin position="364"/>
        <end position="415"/>
    </location>
</feature>
<feature type="region of interest" description="Disordered" evidence="1">
    <location>
        <begin position="219"/>
        <end position="266"/>
    </location>
</feature>
<dbReference type="Proteomes" id="UP000031516">
    <property type="component" value="Unassembled WGS sequence"/>
</dbReference>
<keyword evidence="4" id="KW-1185">Reference proteome</keyword>
<dbReference type="GO" id="GO:1904802">
    <property type="term" value="P:RITS complex assembly"/>
    <property type="evidence" value="ECO:0007669"/>
    <property type="project" value="TreeGrafter"/>
</dbReference>
<dbReference type="AlphaFoldDB" id="A0A0A8L1X2"/>
<feature type="compositionally biased region" description="Basic and acidic residues" evidence="1">
    <location>
        <begin position="158"/>
        <end position="169"/>
    </location>
</feature>
<dbReference type="Gene3D" id="6.10.140.670">
    <property type="match status" value="1"/>
</dbReference>
<feature type="compositionally biased region" description="Low complexity" evidence="1">
    <location>
        <begin position="364"/>
        <end position="385"/>
    </location>
</feature>
<accession>A0A0A8L1X2</accession>
<feature type="compositionally biased region" description="Polar residues" evidence="1">
    <location>
        <begin position="458"/>
        <end position="475"/>
    </location>
</feature>
<dbReference type="GO" id="GO:0006357">
    <property type="term" value="P:regulation of transcription by RNA polymerase II"/>
    <property type="evidence" value="ECO:0007669"/>
    <property type="project" value="TreeGrafter"/>
</dbReference>
<dbReference type="InterPro" id="IPR013243">
    <property type="entry name" value="SCA7_dom"/>
</dbReference>
<dbReference type="PANTHER" id="PTHR47805:SF1">
    <property type="entry name" value="SAGA-ASSOCIATED FACTOR 73"/>
    <property type="match status" value="1"/>
</dbReference>
<gene>
    <name evidence="3" type="ORF">KLDO_g452</name>
</gene>
<evidence type="ECO:0000256" key="1">
    <source>
        <dbReference type="SAM" id="MobiDB-lite"/>
    </source>
</evidence>
<comment type="caution">
    <text evidence="3">The sequence shown here is derived from an EMBL/GenBank/DDBJ whole genome shotgun (WGS) entry which is preliminary data.</text>
</comment>
<name>A0A0A8L1X2_9SACH</name>
<organism evidence="3 4">
    <name type="scientific">Kluyveromyces dobzhanskii CBS 2104</name>
    <dbReference type="NCBI Taxonomy" id="1427455"/>
    <lineage>
        <taxon>Eukaryota</taxon>
        <taxon>Fungi</taxon>
        <taxon>Dikarya</taxon>
        <taxon>Ascomycota</taxon>
        <taxon>Saccharomycotina</taxon>
        <taxon>Saccharomycetes</taxon>
        <taxon>Saccharomycetales</taxon>
        <taxon>Saccharomycetaceae</taxon>
        <taxon>Kluyveromyces</taxon>
    </lineage>
</organism>
<reference evidence="3 4" key="1">
    <citation type="submission" date="2014-03" db="EMBL/GenBank/DDBJ databases">
        <title>The genome of Kluyveromyces dobzhanskii.</title>
        <authorList>
            <person name="Nystedt B."/>
            <person name="Astrom S."/>
        </authorList>
    </citation>
    <scope>NUCLEOTIDE SEQUENCE [LARGE SCALE GENOMIC DNA]</scope>
    <source>
        <strain evidence="3 4">CBS 2104</strain>
    </source>
</reference>
<proteinExistence type="predicted"/>
<dbReference type="GO" id="GO:0031048">
    <property type="term" value="P:regulatory ncRNA-mediated heterochromatin formation"/>
    <property type="evidence" value="ECO:0007669"/>
    <property type="project" value="TreeGrafter"/>
</dbReference>
<dbReference type="Gene3D" id="3.30.160.60">
    <property type="entry name" value="Classic Zinc Finger"/>
    <property type="match status" value="1"/>
</dbReference>
<dbReference type="PROSITE" id="PS51505">
    <property type="entry name" value="SCA7"/>
    <property type="match status" value="1"/>
</dbReference>
<feature type="domain" description="SCA7" evidence="2">
    <location>
        <begin position="158"/>
        <end position="224"/>
    </location>
</feature>
<feature type="compositionally biased region" description="Low complexity" evidence="1">
    <location>
        <begin position="228"/>
        <end position="240"/>
    </location>
</feature>
<dbReference type="PANTHER" id="PTHR47805">
    <property type="entry name" value="SAGA-ASSOCIATED FACTOR 73"/>
    <property type="match status" value="1"/>
</dbReference>
<evidence type="ECO:0000259" key="2">
    <source>
        <dbReference type="PROSITE" id="PS51505"/>
    </source>
</evidence>
<dbReference type="EMBL" id="CCBQ010000012">
    <property type="protein sequence ID" value="CDO92127.1"/>
    <property type="molecule type" value="Genomic_DNA"/>
</dbReference>
<protein>
    <submittedName>
        <fullName evidence="3">WGS project CCBQ000000000 data, contig 00016</fullName>
    </submittedName>
</protein>
<feature type="region of interest" description="Disordered" evidence="1">
    <location>
        <begin position="106"/>
        <end position="169"/>
    </location>
</feature>
<evidence type="ECO:0000313" key="4">
    <source>
        <dbReference type="Proteomes" id="UP000031516"/>
    </source>
</evidence>
<feature type="region of interest" description="Disordered" evidence="1">
    <location>
        <begin position="458"/>
        <end position="488"/>
    </location>
</feature>
<dbReference type="InterPro" id="IPR041251">
    <property type="entry name" value="Znf_C2H2_13"/>
</dbReference>
<feature type="compositionally biased region" description="Polar residues" evidence="1">
    <location>
        <begin position="386"/>
        <end position="399"/>
    </location>
</feature>
<dbReference type="GO" id="GO:0000124">
    <property type="term" value="C:SAGA complex"/>
    <property type="evidence" value="ECO:0007669"/>
    <property type="project" value="InterPro"/>
</dbReference>